<organism evidence="2 3">
    <name type="scientific">Thalassiosira oceanica</name>
    <name type="common">Marine diatom</name>
    <dbReference type="NCBI Taxonomy" id="159749"/>
    <lineage>
        <taxon>Eukaryota</taxon>
        <taxon>Sar</taxon>
        <taxon>Stramenopiles</taxon>
        <taxon>Ochrophyta</taxon>
        <taxon>Bacillariophyta</taxon>
        <taxon>Coscinodiscophyceae</taxon>
        <taxon>Thalassiosirophycidae</taxon>
        <taxon>Thalassiosirales</taxon>
        <taxon>Thalassiosiraceae</taxon>
        <taxon>Thalassiosira</taxon>
    </lineage>
</organism>
<name>K0T0U0_THAOC</name>
<gene>
    <name evidence="2" type="ORF">THAOC_15219</name>
</gene>
<dbReference type="PANTHER" id="PTHR11142">
    <property type="entry name" value="PSEUDOURIDYLATE SYNTHASE"/>
    <property type="match status" value="1"/>
</dbReference>
<dbReference type="Gene3D" id="3.30.70.660">
    <property type="entry name" value="Pseudouridine synthase I, catalytic domain, C-terminal subdomain"/>
    <property type="match status" value="1"/>
</dbReference>
<accession>K0T0U0</accession>
<dbReference type="GO" id="GO:0031119">
    <property type="term" value="P:tRNA pseudouridine synthesis"/>
    <property type="evidence" value="ECO:0007669"/>
    <property type="project" value="TreeGrafter"/>
</dbReference>
<sequence>MPGQQRERNAIQVDRSAKDGYHRFALKLAWDGTTYKGFQSQSHMNTVQDNLEKRISGLIGRPARVIAWGRTDSGVHAQGAVCSIDVTAEELKSLAKRCRADVHEGQIEKRAAVIIQSALREFSCDNGNYPDSKTRYGSISVKSVLSVDPGFDARFSAKWKRYIYYVIASEGDPTCFVWARYAWHVRWPLNLSKMIDATDALSGEHNFKWLSVTESGELRDPRRNLRLTIEEVPFQTAGGDAPYFMQQDKGSSGRSDVISFCTG</sequence>
<dbReference type="AlphaFoldDB" id="K0T0U0"/>
<comment type="caution">
    <text evidence="2">The sequence shown here is derived from an EMBL/GenBank/DDBJ whole genome shotgun (WGS) entry which is preliminary data.</text>
</comment>
<proteinExistence type="predicted"/>
<dbReference type="GO" id="GO:0003723">
    <property type="term" value="F:RNA binding"/>
    <property type="evidence" value="ECO:0007669"/>
    <property type="project" value="InterPro"/>
</dbReference>
<evidence type="ECO:0000313" key="3">
    <source>
        <dbReference type="Proteomes" id="UP000266841"/>
    </source>
</evidence>
<evidence type="ECO:0000313" key="2">
    <source>
        <dbReference type="EMBL" id="EJK64082.1"/>
    </source>
</evidence>
<dbReference type="PANTHER" id="PTHR11142:SF0">
    <property type="entry name" value="TRNA PSEUDOURIDINE SYNTHASE-LIKE 1"/>
    <property type="match status" value="1"/>
</dbReference>
<protein>
    <submittedName>
        <fullName evidence="2">Uncharacterized protein</fullName>
    </submittedName>
</protein>
<dbReference type="eggNOG" id="KOG4393">
    <property type="taxonomic scope" value="Eukaryota"/>
</dbReference>
<dbReference type="InterPro" id="IPR001406">
    <property type="entry name" value="PsdUridine_synth_TruA"/>
</dbReference>
<keyword evidence="1" id="KW-0413">Isomerase</keyword>
<dbReference type="OrthoDB" id="271910at2759"/>
<dbReference type="InterPro" id="IPR020095">
    <property type="entry name" value="PsdUridine_synth_TruA_C"/>
</dbReference>
<keyword evidence="3" id="KW-1185">Reference proteome</keyword>
<dbReference type="EMBL" id="AGNL01017661">
    <property type="protein sequence ID" value="EJK64082.1"/>
    <property type="molecule type" value="Genomic_DNA"/>
</dbReference>
<dbReference type="Gene3D" id="3.30.70.580">
    <property type="entry name" value="Pseudouridine synthase I, catalytic domain, N-terminal subdomain"/>
    <property type="match status" value="1"/>
</dbReference>
<evidence type="ECO:0000256" key="1">
    <source>
        <dbReference type="ARBA" id="ARBA00023235"/>
    </source>
</evidence>
<dbReference type="SUPFAM" id="SSF55120">
    <property type="entry name" value="Pseudouridine synthase"/>
    <property type="match status" value="1"/>
</dbReference>
<dbReference type="Proteomes" id="UP000266841">
    <property type="component" value="Unassembled WGS sequence"/>
</dbReference>
<dbReference type="InterPro" id="IPR020094">
    <property type="entry name" value="TruA/RsuA/RluB/E/F_N"/>
</dbReference>
<dbReference type="GO" id="GO:0160147">
    <property type="term" value="F:tRNA pseudouridine(38-40) synthase activity"/>
    <property type="evidence" value="ECO:0007669"/>
    <property type="project" value="UniProtKB-EC"/>
</dbReference>
<reference evidence="2 3" key="1">
    <citation type="journal article" date="2012" name="Genome Biol.">
        <title>Genome and low-iron response of an oceanic diatom adapted to chronic iron limitation.</title>
        <authorList>
            <person name="Lommer M."/>
            <person name="Specht M."/>
            <person name="Roy A.S."/>
            <person name="Kraemer L."/>
            <person name="Andreson R."/>
            <person name="Gutowska M.A."/>
            <person name="Wolf J."/>
            <person name="Bergner S.V."/>
            <person name="Schilhabel M.B."/>
            <person name="Klostermeier U.C."/>
            <person name="Beiko R.G."/>
            <person name="Rosenstiel P."/>
            <person name="Hippler M."/>
            <person name="Laroche J."/>
        </authorList>
    </citation>
    <scope>NUCLEOTIDE SEQUENCE [LARGE SCALE GENOMIC DNA]</scope>
    <source>
        <strain evidence="2 3">CCMP1005</strain>
    </source>
</reference>
<dbReference type="InterPro" id="IPR020103">
    <property type="entry name" value="PsdUridine_synth_cat_dom_sf"/>
</dbReference>